<accession>A0A916UAG4</accession>
<evidence type="ECO:0000313" key="3">
    <source>
        <dbReference type="Proteomes" id="UP000651668"/>
    </source>
</evidence>
<dbReference type="PIRSF" id="PIRSF029171">
    <property type="entry name" value="Esterase_LipA"/>
    <property type="match status" value="1"/>
</dbReference>
<reference evidence="2" key="2">
    <citation type="submission" date="2020-09" db="EMBL/GenBank/DDBJ databases">
        <authorList>
            <person name="Sun Q."/>
            <person name="Zhou Y."/>
        </authorList>
    </citation>
    <scope>NUCLEOTIDE SEQUENCE</scope>
    <source>
        <strain evidence="2">CGMCC 1.15343</strain>
    </source>
</reference>
<feature type="signal peptide" evidence="1">
    <location>
        <begin position="1"/>
        <end position="19"/>
    </location>
</feature>
<dbReference type="Pfam" id="PF03583">
    <property type="entry name" value="LIP"/>
    <property type="match status" value="1"/>
</dbReference>
<dbReference type="Proteomes" id="UP000651668">
    <property type="component" value="Unassembled WGS sequence"/>
</dbReference>
<reference evidence="2" key="1">
    <citation type="journal article" date="2014" name="Int. J. Syst. Evol. Microbiol.">
        <title>Complete genome sequence of Corynebacterium casei LMG S-19264T (=DSM 44701T), isolated from a smear-ripened cheese.</title>
        <authorList>
            <consortium name="US DOE Joint Genome Institute (JGI-PGF)"/>
            <person name="Walter F."/>
            <person name="Albersmeier A."/>
            <person name="Kalinowski J."/>
            <person name="Ruckert C."/>
        </authorList>
    </citation>
    <scope>NUCLEOTIDE SEQUENCE</scope>
    <source>
        <strain evidence="2">CGMCC 1.15343</strain>
    </source>
</reference>
<dbReference type="Gene3D" id="1.10.260.160">
    <property type="match status" value="1"/>
</dbReference>
<dbReference type="GO" id="GO:0016042">
    <property type="term" value="P:lipid catabolic process"/>
    <property type="evidence" value="ECO:0007669"/>
    <property type="project" value="InterPro"/>
</dbReference>
<keyword evidence="1" id="KW-0732">Signal</keyword>
<organism evidence="2 3">
    <name type="scientific">Pedobacter quisquiliarum</name>
    <dbReference type="NCBI Taxonomy" id="1834438"/>
    <lineage>
        <taxon>Bacteria</taxon>
        <taxon>Pseudomonadati</taxon>
        <taxon>Bacteroidota</taxon>
        <taxon>Sphingobacteriia</taxon>
        <taxon>Sphingobacteriales</taxon>
        <taxon>Sphingobacteriaceae</taxon>
        <taxon>Pedobacter</taxon>
    </lineage>
</organism>
<dbReference type="Gene3D" id="3.40.50.1820">
    <property type="entry name" value="alpha/beta hydrolase"/>
    <property type="match status" value="1"/>
</dbReference>
<proteinExistence type="predicted"/>
<dbReference type="GO" id="GO:0004806">
    <property type="term" value="F:triacylglycerol lipase activity"/>
    <property type="evidence" value="ECO:0007669"/>
    <property type="project" value="InterPro"/>
</dbReference>
<evidence type="ECO:0008006" key="4">
    <source>
        <dbReference type="Google" id="ProtNLM"/>
    </source>
</evidence>
<sequence length="411" mass="45287">MKKNFKRFAYLLLFVAVSASCKKDKTTPDPVPTPGTEQPAPVATNFVSVAPIKNYTSGELKTRAALFGFKKNADNFKYDVDYVKLVYKTIYKGKEVNASGLLGIPKNTPTAPSIISAQHGTIFVDEAAPTNMNNNQEAFSGHVLLASAGFITVVPDYIGYGDTKDLQHPYYDQEYAASAVVDMLKATKAYLAKEKIASSNRLFLTGYSEGGYITMAAQKEIENNPAHGLTLTAVSAGAGAYDLTEMLAKVAASSSYDEPGFLATLLISYNTVYEWNRPLTDFYKEPYAGRLPGLLDGTKNRGDINKGLDKSTSKLFNSTFFTNLQKGGEETKLKDALEKNSFNNWVPKTQLKMFHGTNDEAVYISTSQKTYDRFEKANAKVEFTKVQGTTHQGTFMPMLDETLTWFIGLDK</sequence>
<dbReference type="InterPro" id="IPR029058">
    <property type="entry name" value="AB_hydrolase_fold"/>
</dbReference>
<dbReference type="PANTHER" id="PTHR34853">
    <property type="match status" value="1"/>
</dbReference>
<name>A0A916UAG4_9SPHI</name>
<dbReference type="InterPro" id="IPR005152">
    <property type="entry name" value="Lipase_secreted"/>
</dbReference>
<dbReference type="AlphaFoldDB" id="A0A916UAG4"/>
<feature type="chain" id="PRO_5037756020" description="Secretory lipase" evidence="1">
    <location>
        <begin position="20"/>
        <end position="411"/>
    </location>
</feature>
<evidence type="ECO:0000256" key="1">
    <source>
        <dbReference type="SAM" id="SignalP"/>
    </source>
</evidence>
<keyword evidence="3" id="KW-1185">Reference proteome</keyword>
<dbReference type="SUPFAM" id="SSF53474">
    <property type="entry name" value="alpha/beta-Hydrolases"/>
    <property type="match status" value="1"/>
</dbReference>
<protein>
    <recommendedName>
        <fullName evidence="4">Secretory lipase</fullName>
    </recommendedName>
</protein>
<comment type="caution">
    <text evidence="2">The sequence shown here is derived from an EMBL/GenBank/DDBJ whole genome shotgun (WGS) entry which is preliminary data.</text>
</comment>
<dbReference type="EMBL" id="BMIL01000006">
    <property type="protein sequence ID" value="GGC66269.1"/>
    <property type="molecule type" value="Genomic_DNA"/>
</dbReference>
<dbReference type="PANTHER" id="PTHR34853:SF1">
    <property type="entry name" value="LIPASE 5"/>
    <property type="match status" value="1"/>
</dbReference>
<evidence type="ECO:0000313" key="2">
    <source>
        <dbReference type="EMBL" id="GGC66269.1"/>
    </source>
</evidence>
<dbReference type="RefSeq" id="WP_188626732.1">
    <property type="nucleotide sequence ID" value="NZ_BMIL01000006.1"/>
</dbReference>
<gene>
    <name evidence="2" type="ORF">GCM10011387_19730</name>
</gene>
<dbReference type="PROSITE" id="PS51257">
    <property type="entry name" value="PROKAR_LIPOPROTEIN"/>
    <property type="match status" value="1"/>
</dbReference>